<dbReference type="InterPro" id="IPR007315">
    <property type="entry name" value="PIG-V/Gpi18"/>
</dbReference>
<evidence type="ECO:0000256" key="7">
    <source>
        <dbReference type="ARBA" id="ARBA00022824"/>
    </source>
</evidence>
<evidence type="ECO:0000256" key="8">
    <source>
        <dbReference type="ARBA" id="ARBA00022989"/>
    </source>
</evidence>
<evidence type="ECO:0000256" key="10">
    <source>
        <dbReference type="SAM" id="Phobius"/>
    </source>
</evidence>
<keyword evidence="3" id="KW-0337">GPI-anchor biosynthesis</keyword>
<comment type="subcellular location">
    <subcellularLocation>
        <location evidence="1">Endoplasmic reticulum membrane</location>
        <topology evidence="1">Multi-pass membrane protein</topology>
    </subcellularLocation>
</comment>
<feature type="transmembrane region" description="Helical" evidence="10">
    <location>
        <begin position="343"/>
        <end position="359"/>
    </location>
</feature>
<keyword evidence="5" id="KW-0808">Transferase</keyword>
<evidence type="ECO:0000256" key="2">
    <source>
        <dbReference type="ARBA" id="ARBA00004687"/>
    </source>
</evidence>
<feature type="transmembrane region" description="Helical" evidence="10">
    <location>
        <begin position="228"/>
        <end position="248"/>
    </location>
</feature>
<evidence type="ECO:0000256" key="6">
    <source>
        <dbReference type="ARBA" id="ARBA00022692"/>
    </source>
</evidence>
<accession>A0ABU7P4S4</accession>
<feature type="transmembrane region" description="Helical" evidence="10">
    <location>
        <begin position="366"/>
        <end position="388"/>
    </location>
</feature>
<evidence type="ECO:0000313" key="12">
    <source>
        <dbReference type="Proteomes" id="UP001344658"/>
    </source>
</evidence>
<comment type="caution">
    <text evidence="11">The sequence shown here is derived from an EMBL/GenBank/DDBJ whole genome shotgun (WGS) entry which is preliminary data.</text>
</comment>
<keyword evidence="7" id="KW-0256">Endoplasmic reticulum</keyword>
<comment type="pathway">
    <text evidence="2">Glycolipid biosynthesis; glycosylphosphatidylinositol-anchor biosynthesis.</text>
</comment>
<dbReference type="PANTHER" id="PTHR12468">
    <property type="entry name" value="GPI MANNOSYLTRANSFERASE 2"/>
    <property type="match status" value="1"/>
</dbReference>
<keyword evidence="8 10" id="KW-1133">Transmembrane helix</keyword>
<dbReference type="PANTHER" id="PTHR12468:SF2">
    <property type="entry name" value="GPI MANNOSYLTRANSFERASE 2"/>
    <property type="match status" value="1"/>
</dbReference>
<evidence type="ECO:0000256" key="9">
    <source>
        <dbReference type="ARBA" id="ARBA00023136"/>
    </source>
</evidence>
<protein>
    <recommendedName>
        <fullName evidence="13">Glycosyltransferase RgtA/B/C/D-like domain-containing protein</fullName>
    </recommendedName>
</protein>
<feature type="transmembrane region" description="Helical" evidence="10">
    <location>
        <begin position="319"/>
        <end position="337"/>
    </location>
</feature>
<name>A0ABU7P4S4_9ACTN</name>
<feature type="transmembrane region" description="Helical" evidence="10">
    <location>
        <begin position="199"/>
        <end position="216"/>
    </location>
</feature>
<evidence type="ECO:0008006" key="13">
    <source>
        <dbReference type="Google" id="ProtNLM"/>
    </source>
</evidence>
<feature type="transmembrane region" description="Helical" evidence="10">
    <location>
        <begin position="115"/>
        <end position="134"/>
    </location>
</feature>
<evidence type="ECO:0000256" key="3">
    <source>
        <dbReference type="ARBA" id="ARBA00022502"/>
    </source>
</evidence>
<dbReference type="RefSeq" id="WP_330792651.1">
    <property type="nucleotide sequence ID" value="NZ_JAZEWV010000001.1"/>
</dbReference>
<keyword evidence="9 10" id="KW-0472">Membrane</keyword>
<proteinExistence type="predicted"/>
<organism evidence="11 12">
    <name type="scientific">Actinacidiphila polyblastidii</name>
    <dbReference type="NCBI Taxonomy" id="3110430"/>
    <lineage>
        <taxon>Bacteria</taxon>
        <taxon>Bacillati</taxon>
        <taxon>Actinomycetota</taxon>
        <taxon>Actinomycetes</taxon>
        <taxon>Kitasatosporales</taxon>
        <taxon>Streptomycetaceae</taxon>
        <taxon>Actinacidiphila</taxon>
    </lineage>
</organism>
<evidence type="ECO:0000256" key="1">
    <source>
        <dbReference type="ARBA" id="ARBA00004477"/>
    </source>
</evidence>
<feature type="transmembrane region" description="Helical" evidence="10">
    <location>
        <begin position="291"/>
        <end position="312"/>
    </location>
</feature>
<dbReference type="EMBL" id="JAZEWV010000001">
    <property type="protein sequence ID" value="MEE4540776.1"/>
    <property type="molecule type" value="Genomic_DNA"/>
</dbReference>
<evidence type="ECO:0000313" key="11">
    <source>
        <dbReference type="EMBL" id="MEE4540776.1"/>
    </source>
</evidence>
<feature type="transmembrane region" description="Helical" evidence="10">
    <location>
        <begin position="21"/>
        <end position="44"/>
    </location>
</feature>
<reference evidence="11 12" key="1">
    <citation type="submission" date="2023-12" db="EMBL/GenBank/DDBJ databases">
        <title>Streptomyces sp. V4-01.</title>
        <authorList>
            <person name="Somphong A."/>
            <person name="Phongsopitanun W."/>
        </authorList>
    </citation>
    <scope>NUCLEOTIDE SEQUENCE [LARGE SCALE GENOMIC DNA]</scope>
    <source>
        <strain evidence="11 12">V4-01</strain>
    </source>
</reference>
<sequence length="392" mass="41829">MASATAARWSIPTPVGAALRLAAPALLGYGAARTLGIGLLTYLAERRGESPGTVLYGSWDARWYQDVVEHGYDRTVSGTPHTWHAWSNLAFFPLYPWLCRIADAALPLGLATSSWLVSLAASLAAAWLIFLVGNRLHGRRTGTVLAVLWGCVPHALVESMAYTESVFTALAAAAVYTALDRHWVRTGVLAGLAGLTRPTGIALAGAVCAVAGLALLRALRRGEPWWRPALAIALAPAGWAAFVVWVGLRLHRADGYFAVQDAWGNRLGKGGYLLRRVRWVFLGRRGGEVPVAYVMVTLVVAACFVLLALCVVQRQPLPLLLFGGAMLAVVALGRGVYIATARFLLPAFPLLLPLARVLARAHPRTIALTLTTAACASAVYGVHLALIWNGPP</sequence>
<keyword evidence="12" id="KW-1185">Reference proteome</keyword>
<dbReference type="Proteomes" id="UP001344658">
    <property type="component" value="Unassembled WGS sequence"/>
</dbReference>
<gene>
    <name evidence="11" type="ORF">V2S66_02185</name>
</gene>
<keyword evidence="4" id="KW-0328">Glycosyltransferase</keyword>
<evidence type="ECO:0000256" key="4">
    <source>
        <dbReference type="ARBA" id="ARBA00022676"/>
    </source>
</evidence>
<feature type="transmembrane region" description="Helical" evidence="10">
    <location>
        <begin position="146"/>
        <end position="179"/>
    </location>
</feature>
<evidence type="ECO:0000256" key="5">
    <source>
        <dbReference type="ARBA" id="ARBA00022679"/>
    </source>
</evidence>
<keyword evidence="6 10" id="KW-0812">Transmembrane</keyword>